<dbReference type="Pfam" id="PF00300">
    <property type="entry name" value="His_Phos_1"/>
    <property type="match status" value="1"/>
</dbReference>
<reference evidence="3 5" key="3">
    <citation type="journal article" date="2021" name="BMC Genomics">
        <title>Genome-resolved metagenome and metatranscriptome analyses of thermophilic composting reveal key bacterial players and their metabolic interactions.</title>
        <authorList>
            <person name="Braga L.P.P."/>
            <person name="Pereira R.V."/>
            <person name="Martins L.F."/>
            <person name="Moura L.M.S."/>
            <person name="Sanchez F.B."/>
            <person name="Patane J.S.L."/>
            <person name="da Silva A.M."/>
            <person name="Setubal J.C."/>
        </authorList>
    </citation>
    <scope>NUCLEOTIDE SEQUENCE [LARGE SCALE GENOMIC DNA]</scope>
    <source>
        <strain evidence="3">ZC4RG45</strain>
    </source>
</reference>
<evidence type="ECO:0000313" key="3">
    <source>
        <dbReference type="EMBL" id="MFO7193498.1"/>
    </source>
</evidence>
<dbReference type="SUPFAM" id="SSF55811">
    <property type="entry name" value="Nudix"/>
    <property type="match status" value="1"/>
</dbReference>
<dbReference type="InterPro" id="IPR015797">
    <property type="entry name" value="NUDIX_hydrolase-like_dom_sf"/>
</dbReference>
<dbReference type="PANTHER" id="PTHR21340:SF0">
    <property type="entry name" value="BIS(5'-NUCLEOSYL)-TETRAPHOSPHATASE [ASYMMETRICAL]"/>
    <property type="match status" value="1"/>
</dbReference>
<accession>A0A2W4IQA7</accession>
<dbReference type="GO" id="GO:0006167">
    <property type="term" value="P:AMP biosynthetic process"/>
    <property type="evidence" value="ECO:0007669"/>
    <property type="project" value="TreeGrafter"/>
</dbReference>
<evidence type="ECO:0000313" key="4">
    <source>
        <dbReference type="EMBL" id="PZM89122.1"/>
    </source>
</evidence>
<keyword evidence="1 4" id="KW-0378">Hydrolase</keyword>
<dbReference type="Proteomes" id="UP000249324">
    <property type="component" value="Unassembled WGS sequence"/>
</dbReference>
<dbReference type="GO" id="GO:0004081">
    <property type="term" value="F:bis(5'-nucleosyl)-tetraphosphatase (asymmetrical) activity"/>
    <property type="evidence" value="ECO:0007669"/>
    <property type="project" value="TreeGrafter"/>
</dbReference>
<dbReference type="EC" id="3.6.-.-" evidence="3"/>
<dbReference type="Gene3D" id="3.40.50.1240">
    <property type="entry name" value="Phosphoglycerate mutase-like"/>
    <property type="match status" value="1"/>
</dbReference>
<proteinExistence type="predicted"/>
<organism evidence="4">
    <name type="scientific">Thermocrispum agreste</name>
    <dbReference type="NCBI Taxonomy" id="37925"/>
    <lineage>
        <taxon>Bacteria</taxon>
        <taxon>Bacillati</taxon>
        <taxon>Actinomycetota</taxon>
        <taxon>Actinomycetes</taxon>
        <taxon>Pseudonocardiales</taxon>
        <taxon>Pseudonocardiaceae</taxon>
        <taxon>Thermocrispum</taxon>
    </lineage>
</organism>
<dbReference type="PROSITE" id="PS00893">
    <property type="entry name" value="NUDIX_BOX"/>
    <property type="match status" value="1"/>
</dbReference>
<dbReference type="SMART" id="SM00855">
    <property type="entry name" value="PGAM"/>
    <property type="match status" value="1"/>
</dbReference>
<evidence type="ECO:0000256" key="1">
    <source>
        <dbReference type="ARBA" id="ARBA00022801"/>
    </source>
</evidence>
<dbReference type="EMBL" id="QGUI02000223">
    <property type="protein sequence ID" value="MFO7193498.1"/>
    <property type="molecule type" value="Genomic_DNA"/>
</dbReference>
<evidence type="ECO:0000259" key="2">
    <source>
        <dbReference type="PROSITE" id="PS51462"/>
    </source>
</evidence>
<dbReference type="Gene3D" id="3.90.79.10">
    <property type="entry name" value="Nucleoside Triphosphate Pyrophosphohydrolase"/>
    <property type="match status" value="1"/>
</dbReference>
<dbReference type="AlphaFoldDB" id="A0A2W4IQA7"/>
<sequence length="311" mass="33558">MGALVVAYPERAVQAAGAVLWRPRGTDREVALVHRPRYDDWSLPKGKLDDGETAPVAAAREVTEETGNVCTLGPFVTQVGYPVAGGHKVVAYYAARATAGEFTPNEEVDRLRWCTLEQARELVSYDADRAVLNAFGSLGPDATTLLLVRHAKAGSRENWNGDDDLRPLTADGERQAKALTRQLSLFRPDRVYAAPRLRCVQTVRAVAAEADVEVGYEPALSEDAYRESPREALARLRQIAAASRTPVVCSQGGVIPGLLAELAGQDGVAFTDVPTKKGSTWVMTFRRATSQDGTAPRLVAAHYVPPPPIDG</sequence>
<dbReference type="CDD" id="cd07067">
    <property type="entry name" value="HP_PGM_like"/>
    <property type="match status" value="1"/>
</dbReference>
<evidence type="ECO:0000313" key="5">
    <source>
        <dbReference type="Proteomes" id="UP000249324"/>
    </source>
</evidence>
<dbReference type="InterPro" id="IPR020084">
    <property type="entry name" value="NUDIX_hydrolase_CS"/>
</dbReference>
<reference evidence="3" key="4">
    <citation type="submission" date="2023-08" db="EMBL/GenBank/DDBJ databases">
        <authorList>
            <person name="Guima S.E.S."/>
            <person name="Martins L.F."/>
            <person name="Silva A.M."/>
            <person name="Setubal J.C."/>
        </authorList>
    </citation>
    <scope>NUCLEOTIDE SEQUENCE</scope>
    <source>
        <strain evidence="3">ZC4RG45</strain>
    </source>
</reference>
<dbReference type="InterPro" id="IPR051325">
    <property type="entry name" value="Nudix_hydrolase_domain"/>
</dbReference>
<dbReference type="EMBL" id="QGUI01001007">
    <property type="protein sequence ID" value="PZM89122.1"/>
    <property type="molecule type" value="Genomic_DNA"/>
</dbReference>
<dbReference type="InterPro" id="IPR000086">
    <property type="entry name" value="NUDIX_hydrolase_dom"/>
</dbReference>
<reference evidence="4" key="2">
    <citation type="submission" date="2018-05" db="EMBL/GenBank/DDBJ databases">
        <authorList>
            <person name="Lanie J.A."/>
            <person name="Ng W.-L."/>
            <person name="Kazmierczak K.M."/>
            <person name="Andrzejewski T.M."/>
            <person name="Davidsen T.M."/>
            <person name="Wayne K.J."/>
            <person name="Tettelin H."/>
            <person name="Glass J.I."/>
            <person name="Rusch D."/>
            <person name="Podicherti R."/>
            <person name="Tsui H.-C.T."/>
            <person name="Winkler M.E."/>
        </authorList>
    </citation>
    <scope>NUCLEOTIDE SEQUENCE</scope>
    <source>
        <strain evidence="4">ZC4RG45</strain>
    </source>
</reference>
<feature type="domain" description="Nudix hydrolase" evidence="2">
    <location>
        <begin position="11"/>
        <end position="135"/>
    </location>
</feature>
<dbReference type="CDD" id="cd03673">
    <property type="entry name" value="NUDIX_Ap6A_hydrolase"/>
    <property type="match status" value="1"/>
</dbReference>
<dbReference type="PROSITE" id="PS51462">
    <property type="entry name" value="NUDIX"/>
    <property type="match status" value="1"/>
</dbReference>
<dbReference type="InterPro" id="IPR029033">
    <property type="entry name" value="His_PPase_superfam"/>
</dbReference>
<dbReference type="STRING" id="1111738.GCA_000427905_00542"/>
<dbReference type="GO" id="GO:0006754">
    <property type="term" value="P:ATP biosynthetic process"/>
    <property type="evidence" value="ECO:0007669"/>
    <property type="project" value="TreeGrafter"/>
</dbReference>
<protein>
    <submittedName>
        <fullName evidence="4">NUDIX hydrolase</fullName>
        <ecNumber evidence="3">3.6.-.-</ecNumber>
    </submittedName>
</protein>
<gene>
    <name evidence="3" type="ORF">DIU77_014755</name>
    <name evidence="4" type="ORF">DIU77_19510</name>
</gene>
<dbReference type="Pfam" id="PF00293">
    <property type="entry name" value="NUDIX"/>
    <property type="match status" value="1"/>
</dbReference>
<name>A0A2W4IQA7_9PSEU</name>
<dbReference type="PANTHER" id="PTHR21340">
    <property type="entry name" value="DIADENOSINE 5,5-P1,P4-TETRAPHOSPHATE PYROPHOSPHOHYDROLASE MUTT"/>
    <property type="match status" value="1"/>
</dbReference>
<dbReference type="InterPro" id="IPR013078">
    <property type="entry name" value="His_Pase_superF_clade-1"/>
</dbReference>
<comment type="caution">
    <text evidence="4">The sequence shown here is derived from an EMBL/GenBank/DDBJ whole genome shotgun (WGS) entry which is preliminary data.</text>
</comment>
<reference evidence="3" key="1">
    <citation type="submission" date="2018-05" db="EMBL/GenBank/DDBJ databases">
        <authorList>
            <person name="Moura L."/>
            <person name="Setubal J.C."/>
        </authorList>
    </citation>
    <scope>NUCLEOTIDE SEQUENCE</scope>
    <source>
        <strain evidence="3">ZC4RG45</strain>
    </source>
</reference>
<dbReference type="SUPFAM" id="SSF53254">
    <property type="entry name" value="Phosphoglycerate mutase-like"/>
    <property type="match status" value="1"/>
</dbReference>